<dbReference type="EMBL" id="JADCKQ010000001">
    <property type="protein sequence ID" value="MBI1492378.1"/>
    <property type="molecule type" value="Genomic_DNA"/>
</dbReference>
<dbReference type="RefSeq" id="WP_228847302.1">
    <property type="nucleotide sequence ID" value="NZ_JADCKQ010000001.1"/>
</dbReference>
<keyword evidence="2" id="KW-0472">Membrane</keyword>
<evidence type="ECO:0000256" key="1">
    <source>
        <dbReference type="SAM" id="MobiDB-lite"/>
    </source>
</evidence>
<reference evidence="3" key="1">
    <citation type="submission" date="2020-10" db="EMBL/GenBank/DDBJ databases">
        <title>Paenihalocynthiibacter styelae gen. nov., sp. nov., isolated from stalked sea squirt Styela clava.</title>
        <authorList>
            <person name="Kim Y.-O."/>
            <person name="Yoon J.-H."/>
        </authorList>
    </citation>
    <scope>NUCLEOTIDE SEQUENCE</scope>
    <source>
        <strain evidence="3">MYP1-1</strain>
    </source>
</reference>
<evidence type="ECO:0000256" key="2">
    <source>
        <dbReference type="SAM" id="Phobius"/>
    </source>
</evidence>
<organism evidence="3 4">
    <name type="scientific">Halocynthiibacter styelae</name>
    <dbReference type="NCBI Taxonomy" id="2761955"/>
    <lineage>
        <taxon>Bacteria</taxon>
        <taxon>Pseudomonadati</taxon>
        <taxon>Pseudomonadota</taxon>
        <taxon>Alphaproteobacteria</taxon>
        <taxon>Rhodobacterales</taxon>
        <taxon>Paracoccaceae</taxon>
        <taxon>Halocynthiibacter</taxon>
    </lineage>
</organism>
<gene>
    <name evidence="3" type="ORF">H1D41_01865</name>
</gene>
<accession>A0A8J7IU46</accession>
<protein>
    <recommendedName>
        <fullName evidence="5">DUF4760 domain-containing protein</fullName>
    </recommendedName>
</protein>
<sequence length="235" mass="26581">MSSFSDGAGPEITGLVDSLLALDSRSLIGALAVLAIGALIALTGRVLSGFWTNYRAWRDRRRHFREVVIDILIHVEFDRKSVEDTTAPVRLEALKALIRDSGDDFRPFVAFESDDPTWEDYRSIRRRLEPSQIVACDRFFDHSRLFYRYYEKLQSDEFVALSTPRKEAALDGLQHIGQDVLQSGAEMVQALQDGKRTADIYARVESDLKKIAPKDGIAEINQQTEKPEGFLESND</sequence>
<evidence type="ECO:0008006" key="5">
    <source>
        <dbReference type="Google" id="ProtNLM"/>
    </source>
</evidence>
<feature type="region of interest" description="Disordered" evidence="1">
    <location>
        <begin position="215"/>
        <end position="235"/>
    </location>
</feature>
<dbReference type="AlphaFoldDB" id="A0A8J7IU46"/>
<keyword evidence="4" id="KW-1185">Reference proteome</keyword>
<keyword evidence="2" id="KW-1133">Transmembrane helix</keyword>
<dbReference type="Proteomes" id="UP000640583">
    <property type="component" value="Unassembled WGS sequence"/>
</dbReference>
<evidence type="ECO:0000313" key="3">
    <source>
        <dbReference type="EMBL" id="MBI1492378.1"/>
    </source>
</evidence>
<feature type="transmembrane region" description="Helical" evidence="2">
    <location>
        <begin position="27"/>
        <end position="52"/>
    </location>
</feature>
<comment type="caution">
    <text evidence="3">The sequence shown here is derived from an EMBL/GenBank/DDBJ whole genome shotgun (WGS) entry which is preliminary data.</text>
</comment>
<proteinExistence type="predicted"/>
<keyword evidence="2" id="KW-0812">Transmembrane</keyword>
<evidence type="ECO:0000313" key="4">
    <source>
        <dbReference type="Proteomes" id="UP000640583"/>
    </source>
</evidence>
<name>A0A8J7IU46_9RHOB</name>